<keyword evidence="3" id="KW-1185">Reference proteome</keyword>
<keyword evidence="1" id="KW-0472">Membrane</keyword>
<name>A0A1G5S3D5_9FIRM</name>
<feature type="transmembrane region" description="Helical" evidence="1">
    <location>
        <begin position="46"/>
        <end position="64"/>
    </location>
</feature>
<dbReference type="AlphaFoldDB" id="A0A1G5S3D5"/>
<organism evidence="2 3">
    <name type="scientific">Acidaminobacter hydrogenoformans DSM 2784</name>
    <dbReference type="NCBI Taxonomy" id="1120920"/>
    <lineage>
        <taxon>Bacteria</taxon>
        <taxon>Bacillati</taxon>
        <taxon>Bacillota</taxon>
        <taxon>Clostridia</taxon>
        <taxon>Peptostreptococcales</taxon>
        <taxon>Acidaminobacteraceae</taxon>
        <taxon>Acidaminobacter</taxon>
    </lineage>
</organism>
<proteinExistence type="predicted"/>
<dbReference type="EMBL" id="FMWL01000015">
    <property type="protein sequence ID" value="SCZ80922.1"/>
    <property type="molecule type" value="Genomic_DNA"/>
</dbReference>
<accession>A0A1G5S3D5</accession>
<dbReference type="STRING" id="1120920.SAMN03080599_02517"/>
<reference evidence="2 3" key="1">
    <citation type="submission" date="2016-10" db="EMBL/GenBank/DDBJ databases">
        <authorList>
            <person name="de Groot N.N."/>
        </authorList>
    </citation>
    <scope>NUCLEOTIDE SEQUENCE [LARGE SCALE GENOMIC DNA]</scope>
    <source>
        <strain evidence="2 3">DSM 2784</strain>
    </source>
</reference>
<gene>
    <name evidence="2" type="ORF">SAMN03080599_02517</name>
</gene>
<protein>
    <recommendedName>
        <fullName evidence="4">Immunity protein 17</fullName>
    </recommendedName>
</protein>
<dbReference type="Proteomes" id="UP000199208">
    <property type="component" value="Unassembled WGS sequence"/>
</dbReference>
<keyword evidence="1" id="KW-0812">Transmembrane</keyword>
<evidence type="ECO:0000256" key="1">
    <source>
        <dbReference type="SAM" id="Phobius"/>
    </source>
</evidence>
<evidence type="ECO:0000313" key="3">
    <source>
        <dbReference type="Proteomes" id="UP000199208"/>
    </source>
</evidence>
<sequence>MKLWGALAVIYAAVVVVIAITKPEKIWSMKKIKFFIKIMGEKGTEVFFYVWAVIFLVLGIWLFTR</sequence>
<evidence type="ECO:0008006" key="4">
    <source>
        <dbReference type="Google" id="ProtNLM"/>
    </source>
</evidence>
<keyword evidence="1" id="KW-1133">Transmembrane helix</keyword>
<evidence type="ECO:0000313" key="2">
    <source>
        <dbReference type="EMBL" id="SCZ80922.1"/>
    </source>
</evidence>
<dbReference type="RefSeq" id="WP_092592034.1">
    <property type="nucleotide sequence ID" value="NZ_FMWL01000015.1"/>
</dbReference>